<proteinExistence type="predicted"/>
<name>A0ABQ8UAV6_9EUKA</name>
<reference evidence="2" key="1">
    <citation type="journal article" date="2022" name="bioRxiv">
        <title>Genomics of Preaxostyla Flagellates Illuminates Evolutionary Transitions and the Path Towards Mitochondrial Loss.</title>
        <authorList>
            <person name="Novak L.V.F."/>
            <person name="Treitli S.C."/>
            <person name="Pyrih J."/>
            <person name="Halakuc P."/>
            <person name="Pipaliya S.V."/>
            <person name="Vacek V."/>
            <person name="Brzon O."/>
            <person name="Soukal P."/>
            <person name="Eme L."/>
            <person name="Dacks J.B."/>
            <person name="Karnkowska A."/>
            <person name="Elias M."/>
            <person name="Hampl V."/>
        </authorList>
    </citation>
    <scope>NUCLEOTIDE SEQUENCE</scope>
    <source>
        <strain evidence="2">RCP-MX</strain>
    </source>
</reference>
<feature type="region of interest" description="Disordered" evidence="1">
    <location>
        <begin position="406"/>
        <end position="430"/>
    </location>
</feature>
<evidence type="ECO:0000313" key="3">
    <source>
        <dbReference type="Proteomes" id="UP001141327"/>
    </source>
</evidence>
<dbReference type="EMBL" id="JAPMOS010000123">
    <property type="protein sequence ID" value="KAJ4455026.1"/>
    <property type="molecule type" value="Genomic_DNA"/>
</dbReference>
<organism evidence="2 3">
    <name type="scientific">Paratrimastix pyriformis</name>
    <dbReference type="NCBI Taxonomy" id="342808"/>
    <lineage>
        <taxon>Eukaryota</taxon>
        <taxon>Metamonada</taxon>
        <taxon>Preaxostyla</taxon>
        <taxon>Paratrimastigidae</taxon>
        <taxon>Paratrimastix</taxon>
    </lineage>
</organism>
<comment type="caution">
    <text evidence="2">The sequence shown here is derived from an EMBL/GenBank/DDBJ whole genome shotgun (WGS) entry which is preliminary data.</text>
</comment>
<feature type="compositionally biased region" description="Low complexity" evidence="1">
    <location>
        <begin position="575"/>
        <end position="628"/>
    </location>
</feature>
<feature type="compositionally biased region" description="Pro residues" evidence="1">
    <location>
        <begin position="796"/>
        <end position="817"/>
    </location>
</feature>
<evidence type="ECO:0000313" key="2">
    <source>
        <dbReference type="EMBL" id="KAJ4455026.1"/>
    </source>
</evidence>
<feature type="region of interest" description="Disordered" evidence="1">
    <location>
        <begin position="560"/>
        <end position="644"/>
    </location>
</feature>
<dbReference type="Proteomes" id="UP001141327">
    <property type="component" value="Unassembled WGS sequence"/>
</dbReference>
<evidence type="ECO:0000256" key="1">
    <source>
        <dbReference type="SAM" id="MobiDB-lite"/>
    </source>
</evidence>
<feature type="region of interest" description="Disordered" evidence="1">
    <location>
        <begin position="786"/>
        <end position="832"/>
    </location>
</feature>
<protein>
    <submittedName>
        <fullName evidence="2">Uncharacterized protein</fullName>
    </submittedName>
</protein>
<sequence>MPVAKQDRDATVNNPAPAFSPAFAEAIVPVTPILAEASANHSSTATSFFSEAALANNAVRMFYLDLYFRFINPYYGLIFRSAPTFNEDSLLEIESTDFKLACALRLQLYSAGARSAFAYGNEPLARLCLSEALSNAGRIYDSLGDDDSPFETMDADPDQPNIPLTTVEAARGFVLLSSCFKSVSWKRGLHYLHIATGLLSRRDRAAMVGPRMDVSVSPASSLPRSPMSTFVRAARFVPLSKLTPLQELFEFLDIRYSQTIFGRSLQQQVHAYGKTAEHPAHINGMLAFQTPGDGTPPWETPALFRGIFDHPISVRTGLMMLGWNLISRTFFIRTEPAGWLDGRPMITFVPFLFPDELRPKATEPFDTWQKAAEGAVRMPIGTVDDARAVLAEIVVMRDLLNHGRELRCSPEDTPTEAGRSPEALGGGGGGGDSAVVIPTEPILFENVTWTGPFGYYILCAMLETWTGNPIWALAFGNRAVALLRAQERLHGRASFIYVDAPVFPLVSLGEMFHLLLLSSAHSHRHVPTAVVAPPPTPKLFDQEEFPELLSRPVPLPLPSIALRPGMMPPPSNARSPPSTSTGSPSSATTGSPPSTATGSPSTSTGSPPSATTGSPASASTGSPPSATASPPPPIDGSAPLPRFESCSIPDELREQSFRSYGQLVEILRYYLERGSCFSPTFLHTAIRLYRETGIHLGKFGPAVLIEEEAAATAPALPPPGPSHKRPYDQDRPSPLALFPDANPVLSFYPSKAAPGHAPAHATFAPACGPALAPPAPVSTLVAPLPPPTMTFRLTAGPPPDPHPPIPQPKPPSPPSPAPGSAGPPLTALPNPATVPAYAPSAAPIMCTHPPYPSPPHHPVGTLPPIPAASAPPHHPAVHTGVPFSTGFYATPLDTVPAYPQLSLPSVPLPLSAMTVQPMRGCLQPPVAMPMPIPTTPIRAQPMPSAVQTYHHPVDRPGIIPFFPRVNLFALYPPILYRYGLQTGRG</sequence>
<gene>
    <name evidence="2" type="ORF">PAPYR_10099</name>
</gene>
<keyword evidence="3" id="KW-1185">Reference proteome</keyword>
<accession>A0ABQ8UAV6</accession>